<dbReference type="EMBL" id="SSSN01000001">
    <property type="protein sequence ID" value="THG36408.1"/>
    <property type="molecule type" value="Genomic_DNA"/>
</dbReference>
<feature type="domain" description="FAD/NAD(P)-binding" evidence="16">
    <location>
        <begin position="10"/>
        <end position="342"/>
    </location>
</feature>
<dbReference type="PANTHER" id="PTHR43014:SF1">
    <property type="entry name" value="NAD(P)H DEHYDROGENASE (QUINONE)"/>
    <property type="match status" value="1"/>
</dbReference>
<evidence type="ECO:0000256" key="5">
    <source>
        <dbReference type="ARBA" id="ARBA00022827"/>
    </source>
</evidence>
<evidence type="ECO:0000256" key="13">
    <source>
        <dbReference type="ARBA" id="ARBA00079404"/>
    </source>
</evidence>
<evidence type="ECO:0000256" key="8">
    <source>
        <dbReference type="ARBA" id="ARBA00047678"/>
    </source>
</evidence>
<comment type="subunit">
    <text evidence="2">Homotetramer.</text>
</comment>
<dbReference type="InterPro" id="IPR001100">
    <property type="entry name" value="Pyr_nuc-diS_OxRdtase"/>
</dbReference>
<evidence type="ECO:0000256" key="2">
    <source>
        <dbReference type="ARBA" id="ARBA00011881"/>
    </source>
</evidence>
<keyword evidence="7 14" id="KW-0520">NAD</keyword>
<feature type="binding site" evidence="14">
    <location>
        <begin position="199"/>
        <end position="206"/>
    </location>
    <ligand>
        <name>NAD(+)</name>
        <dbReference type="ChEBI" id="CHEBI:57540"/>
    </ligand>
</feature>
<dbReference type="Gene3D" id="3.30.390.30">
    <property type="match status" value="1"/>
</dbReference>
<proteinExistence type="inferred from homology"/>
<dbReference type="GO" id="GO:0003955">
    <property type="term" value="F:NAD(P)H dehydrogenase (quinone) activity"/>
    <property type="evidence" value="ECO:0007669"/>
    <property type="project" value="UniProtKB-EC"/>
</dbReference>
<evidence type="ECO:0000256" key="4">
    <source>
        <dbReference type="ARBA" id="ARBA00022630"/>
    </source>
</evidence>
<evidence type="ECO:0000256" key="3">
    <source>
        <dbReference type="ARBA" id="ARBA00012648"/>
    </source>
</evidence>
<feature type="binding site" evidence="14">
    <location>
        <position position="55"/>
    </location>
    <ligand>
        <name>FAD</name>
        <dbReference type="ChEBI" id="CHEBI:57692"/>
    </ligand>
</feature>
<dbReference type="PRINTS" id="PR00411">
    <property type="entry name" value="PNDRDTASEI"/>
</dbReference>
<dbReference type="Pfam" id="PF02852">
    <property type="entry name" value="Pyr_redox_dim"/>
    <property type="match status" value="1"/>
</dbReference>
<dbReference type="GO" id="GO:0050660">
    <property type="term" value="F:flavin adenine dinucleotide binding"/>
    <property type="evidence" value="ECO:0007669"/>
    <property type="project" value="TreeGrafter"/>
</dbReference>
<feature type="binding site" evidence="14">
    <location>
        <position position="286"/>
    </location>
    <ligand>
        <name>NAD(+)</name>
        <dbReference type="ChEBI" id="CHEBI:57540"/>
    </ligand>
</feature>
<feature type="binding site" evidence="14">
    <location>
        <position position="129"/>
    </location>
    <ligand>
        <name>FAD</name>
        <dbReference type="ChEBI" id="CHEBI:57692"/>
    </ligand>
</feature>
<keyword evidence="18" id="KW-1185">Reference proteome</keyword>
<evidence type="ECO:0000256" key="1">
    <source>
        <dbReference type="ARBA" id="ARBA00007532"/>
    </source>
</evidence>
<dbReference type="InterPro" id="IPR023753">
    <property type="entry name" value="FAD/NAD-binding_dom"/>
</dbReference>
<keyword evidence="6" id="KW-0560">Oxidoreductase</keyword>
<evidence type="ECO:0000256" key="11">
    <source>
        <dbReference type="ARBA" id="ARBA00076614"/>
    </source>
</evidence>
<sequence length="479" mass="50240">MAYEFERTQRIAVLGGGPGGYEAALAAAQQGAEVTLVERIGVGGSAVLTDVVPSKSLIATAEASNSIKEAADLGVQFYARGETGKPVKPEVAINLAAVNKRLLRLARQQSEDMTGNLEDAGVRLVQGEGRLDGTSALIVSTALGNDGTDFDRIEADTLVISVGASPRILPSAVPDGERILTWTQLYGLKSVPEHLIVVGSGVTGAEFASAYRALGAEVTLISSRDQVLPGEDADAARVLENAFRRNGMNVLSKSRAESVTRTETGVLATLSDGRTVEGSHCLMAVGSVPNTTGIGLEQAGVQLTPSGHIRVNRVARTSIPNIYAAGDCTTFPPLASVASMQGRTAMFHAMGDIVNPPEERNITSNIFTQPEIATVGWTQKQIEEGIAQGQIYKLPLASNPRAKMMNIKEGFVKLFARTGSGTVIGGVIVAPKASELVLPLAMAVENRLTVDQVAEAFPVYPSLSGSISDAARAMHIVNL</sequence>
<protein>
    <recommendedName>
        <fullName evidence="10">NAD(P)H dehydrogenase (quinone)</fullName>
        <ecNumber evidence="3">1.6.5.2</ecNumber>
    </recommendedName>
    <alternativeName>
        <fullName evidence="13">NAD(P)H quinone reductase</fullName>
    </alternativeName>
    <alternativeName>
        <fullName evidence="11">NAD(P)H: menadione oxidoreductase</fullName>
    </alternativeName>
    <alternativeName>
        <fullName evidence="12">NADH-menadione reductase</fullName>
    </alternativeName>
</protein>
<dbReference type="Gene3D" id="3.50.50.60">
    <property type="entry name" value="FAD/NAD(P)-binding domain"/>
    <property type="match status" value="2"/>
</dbReference>
<evidence type="ECO:0000313" key="17">
    <source>
        <dbReference type="EMBL" id="THG36408.1"/>
    </source>
</evidence>
<evidence type="ECO:0000259" key="16">
    <source>
        <dbReference type="Pfam" id="PF07992"/>
    </source>
</evidence>
<comment type="similarity">
    <text evidence="1">Belongs to the class-I pyridine nucleotide-disulfide oxidoreductase family.</text>
</comment>
<dbReference type="PIRSF" id="PIRSF000350">
    <property type="entry name" value="Mercury_reductase_MerA"/>
    <property type="match status" value="1"/>
</dbReference>
<gene>
    <name evidence="17" type="ORF">E6C70_00300</name>
</gene>
<evidence type="ECO:0000256" key="12">
    <source>
        <dbReference type="ARBA" id="ARBA00077506"/>
    </source>
</evidence>
<feature type="domain" description="Pyridine nucleotide-disulphide oxidoreductase dimerisation" evidence="15">
    <location>
        <begin position="364"/>
        <end position="470"/>
    </location>
</feature>
<dbReference type="OrthoDB" id="4678789at2"/>
<comment type="caution">
    <text evidence="17">The sequence shown here is derived from an EMBL/GenBank/DDBJ whole genome shotgun (WGS) entry which is preliminary data.</text>
</comment>
<reference evidence="17 18" key="1">
    <citation type="submission" date="2019-04" db="EMBL/GenBank/DDBJ databases">
        <authorList>
            <person name="Jiang L."/>
        </authorList>
    </citation>
    <scope>NUCLEOTIDE SEQUENCE [LARGE SCALE GENOMIC DNA]</scope>
    <source>
        <strain evidence="17 18">YIM 131861</strain>
    </source>
</reference>
<evidence type="ECO:0000256" key="6">
    <source>
        <dbReference type="ARBA" id="ARBA00023002"/>
    </source>
</evidence>
<dbReference type="FunFam" id="3.50.50.60:FF:000054">
    <property type="entry name" value="Flavoprotein disulfide reductase"/>
    <property type="match status" value="1"/>
</dbReference>
<feature type="binding site" evidence="14">
    <location>
        <position position="327"/>
    </location>
    <ligand>
        <name>FAD</name>
        <dbReference type="ChEBI" id="CHEBI:57692"/>
    </ligand>
</feature>
<comment type="cofactor">
    <cofactor evidence="14">
        <name>FAD</name>
        <dbReference type="ChEBI" id="CHEBI:57692"/>
    </cofactor>
    <text evidence="14">Binds 1 FAD per subunit.</text>
</comment>
<comment type="catalytic activity">
    <reaction evidence="8">
        <text>a quinone + NADH + H(+) = a quinol + NAD(+)</text>
        <dbReference type="Rhea" id="RHEA:46160"/>
        <dbReference type="ChEBI" id="CHEBI:15378"/>
        <dbReference type="ChEBI" id="CHEBI:24646"/>
        <dbReference type="ChEBI" id="CHEBI:57540"/>
        <dbReference type="ChEBI" id="CHEBI:57945"/>
        <dbReference type="ChEBI" id="CHEBI:132124"/>
        <dbReference type="EC" id="1.6.5.2"/>
    </reaction>
</comment>
<organism evidence="17 18">
    <name type="scientific">Orlajensenia flava</name>
    <dbReference type="NCBI Taxonomy" id="2565934"/>
    <lineage>
        <taxon>Bacteria</taxon>
        <taxon>Bacillati</taxon>
        <taxon>Actinomycetota</taxon>
        <taxon>Actinomycetes</taxon>
        <taxon>Micrococcales</taxon>
        <taxon>Microbacteriaceae</taxon>
        <taxon>Orlajensenia</taxon>
    </lineage>
</organism>
<dbReference type="SUPFAM" id="SSF55424">
    <property type="entry name" value="FAD/NAD-linked reductases, dimerisation (C-terminal) domain"/>
    <property type="match status" value="1"/>
</dbReference>
<keyword evidence="5 14" id="KW-0274">FAD</keyword>
<dbReference type="PANTHER" id="PTHR43014">
    <property type="entry name" value="MERCURIC REDUCTASE"/>
    <property type="match status" value="1"/>
</dbReference>
<dbReference type="SUPFAM" id="SSF51905">
    <property type="entry name" value="FAD/NAD(P)-binding domain"/>
    <property type="match status" value="1"/>
</dbReference>
<dbReference type="Proteomes" id="UP000307380">
    <property type="component" value="Unassembled WGS sequence"/>
</dbReference>
<comment type="catalytic activity">
    <reaction evidence="9">
        <text>a quinone + NADPH + H(+) = a quinol + NADP(+)</text>
        <dbReference type="Rhea" id="RHEA:46164"/>
        <dbReference type="ChEBI" id="CHEBI:15378"/>
        <dbReference type="ChEBI" id="CHEBI:24646"/>
        <dbReference type="ChEBI" id="CHEBI:57783"/>
        <dbReference type="ChEBI" id="CHEBI:58349"/>
        <dbReference type="ChEBI" id="CHEBI:132124"/>
        <dbReference type="EC" id="1.6.5.2"/>
    </reaction>
</comment>
<dbReference type="RefSeq" id="WP_136421134.1">
    <property type="nucleotide sequence ID" value="NZ_SSSN01000001.1"/>
</dbReference>
<evidence type="ECO:0000256" key="9">
    <source>
        <dbReference type="ARBA" id="ARBA00048983"/>
    </source>
</evidence>
<dbReference type="PRINTS" id="PR00368">
    <property type="entry name" value="FADPNR"/>
</dbReference>
<evidence type="ECO:0000313" key="18">
    <source>
        <dbReference type="Proteomes" id="UP000307380"/>
    </source>
</evidence>
<dbReference type="NCBIfam" id="NF005883">
    <property type="entry name" value="PRK07845.1"/>
    <property type="match status" value="1"/>
</dbReference>
<dbReference type="Pfam" id="PF07992">
    <property type="entry name" value="Pyr_redox_2"/>
    <property type="match status" value="1"/>
</dbReference>
<dbReference type="EC" id="1.6.5.2" evidence="3"/>
<evidence type="ECO:0000256" key="7">
    <source>
        <dbReference type="ARBA" id="ARBA00023027"/>
    </source>
</evidence>
<name>A0A4S4G0W9_9MICO</name>
<accession>A0A4S4G0W9</accession>
<keyword evidence="4" id="KW-0285">Flavoprotein</keyword>
<dbReference type="InterPro" id="IPR004099">
    <property type="entry name" value="Pyr_nucl-diS_OxRdtase_dimer"/>
</dbReference>
<evidence type="ECO:0000256" key="14">
    <source>
        <dbReference type="PIRSR" id="PIRSR000350-3"/>
    </source>
</evidence>
<evidence type="ECO:0000256" key="10">
    <source>
        <dbReference type="ARBA" id="ARBA00072193"/>
    </source>
</evidence>
<dbReference type="InterPro" id="IPR036188">
    <property type="entry name" value="FAD/NAD-bd_sf"/>
</dbReference>
<dbReference type="AlphaFoldDB" id="A0A4S4G0W9"/>
<keyword evidence="14" id="KW-0547">Nucleotide-binding</keyword>
<dbReference type="InterPro" id="IPR016156">
    <property type="entry name" value="FAD/NAD-linked_Rdtase_dimer_sf"/>
</dbReference>
<evidence type="ECO:0000259" key="15">
    <source>
        <dbReference type="Pfam" id="PF02852"/>
    </source>
</evidence>